<dbReference type="RefSeq" id="WP_259863466.1">
    <property type="nucleotide sequence ID" value="NZ_BAAAST010000020.1"/>
</dbReference>
<organism evidence="1 2">
    <name type="scientific">Dactylosporangium fulvum</name>
    <dbReference type="NCBI Taxonomy" id="53359"/>
    <lineage>
        <taxon>Bacteria</taxon>
        <taxon>Bacillati</taxon>
        <taxon>Actinomycetota</taxon>
        <taxon>Actinomycetes</taxon>
        <taxon>Micromonosporales</taxon>
        <taxon>Micromonosporaceae</taxon>
        <taxon>Dactylosporangium</taxon>
    </lineage>
</organism>
<proteinExistence type="predicted"/>
<gene>
    <name evidence="1" type="ORF">Dfulv_14450</name>
</gene>
<reference evidence="1" key="1">
    <citation type="submission" date="2021-04" db="EMBL/GenBank/DDBJ databases">
        <authorList>
            <person name="Hartkoorn R.C."/>
            <person name="Beaudoing E."/>
            <person name="Hot D."/>
        </authorList>
    </citation>
    <scope>NUCLEOTIDE SEQUENCE</scope>
    <source>
        <strain evidence="1">NRRL B-16292</strain>
    </source>
</reference>
<keyword evidence="2" id="KW-1185">Reference proteome</keyword>
<evidence type="ECO:0000313" key="1">
    <source>
        <dbReference type="EMBL" id="UWP85361.1"/>
    </source>
</evidence>
<reference evidence="1" key="2">
    <citation type="submission" date="2022-09" db="EMBL/GenBank/DDBJ databases">
        <title>Biosynthetic gene clusters of Dactylosporangioum fulvum.</title>
        <authorList>
            <person name="Caradec T."/>
        </authorList>
    </citation>
    <scope>NUCLEOTIDE SEQUENCE</scope>
    <source>
        <strain evidence="1">NRRL B-16292</strain>
    </source>
</reference>
<protein>
    <submittedName>
        <fullName evidence="1">Uncharacterized protein</fullName>
    </submittedName>
</protein>
<accession>A0ABY5WBB0</accession>
<evidence type="ECO:0000313" key="2">
    <source>
        <dbReference type="Proteomes" id="UP001059617"/>
    </source>
</evidence>
<name>A0ABY5WBB0_9ACTN</name>
<sequence>MITGCVIAESLRPGAVFAPDGVWIRRIARLDVSASARGSQPEHQLDWKD</sequence>
<dbReference type="EMBL" id="CP073720">
    <property type="protein sequence ID" value="UWP85361.1"/>
    <property type="molecule type" value="Genomic_DNA"/>
</dbReference>
<dbReference type="Proteomes" id="UP001059617">
    <property type="component" value="Chromosome"/>
</dbReference>